<name>A0A4Q2KYD7_9FUSO</name>
<dbReference type="AlphaFoldDB" id="A0A4Q2KYD7"/>
<gene>
    <name evidence="1" type="ORF">EPT53_08195</name>
</gene>
<dbReference type="Proteomes" id="UP000289216">
    <property type="component" value="Unassembled WGS sequence"/>
</dbReference>
<dbReference type="RefSeq" id="WP_129491433.1">
    <property type="nucleotide sequence ID" value="NZ_SBAP01000020.1"/>
</dbReference>
<evidence type="ECO:0000313" key="1">
    <source>
        <dbReference type="EMBL" id="RXZ68983.1"/>
    </source>
</evidence>
<comment type="caution">
    <text evidence="1">The sequence shown here is derived from an EMBL/GenBank/DDBJ whole genome shotgun (WGS) entry which is preliminary data.</text>
</comment>
<accession>A0A4Q2KYD7</accession>
<reference evidence="1 2" key="1">
    <citation type="submission" date="2019-01" db="EMBL/GenBank/DDBJ databases">
        <title>Fusobacterium necrophorum Isolated From the Uterus of Dairy Cows.</title>
        <authorList>
            <person name="Francis A.M."/>
        </authorList>
    </citation>
    <scope>NUCLEOTIDE SEQUENCE [LARGE SCALE GENOMIC DNA]</scope>
    <source>
        <strain evidence="1 2">KG35</strain>
    </source>
</reference>
<evidence type="ECO:0000313" key="2">
    <source>
        <dbReference type="Proteomes" id="UP000289216"/>
    </source>
</evidence>
<sequence>MYGLDRASVSIAVAMHMFDLSGNILRHYPKATSNTISSKTMSFDINYKNINKIKIIEKREYRIFQIDFSYPRKYSDNNIIVENDEESRRKTEKEILEVIQKITGEKLKLERMVYDYLEFTTQQEVGSFFHYYNIINFFYRALVRNFKDLDKTQYYNYTEKEDRFYTTGFIFKPFKGWKIRLYGKNFEYNKYHEDKIFGGLVRMEHVLTRRLIKKLFNSCYVRDIQIEEMKKQISSILCKQIVKILVEEIYRSNEKLEKALQNFKSNDLESIIRDYAEWILDNSIVDDIVTKINTKSYRQLQRYRKKIRIILELAQSRASPKREYFGNIERLEKFINEILLQSCKVECNNIKHFTCKILSK</sequence>
<protein>
    <submittedName>
        <fullName evidence="1">Uncharacterized protein</fullName>
    </submittedName>
</protein>
<proteinExistence type="predicted"/>
<organism evidence="1 2">
    <name type="scientific">Fusobacterium necrophorum</name>
    <dbReference type="NCBI Taxonomy" id="859"/>
    <lineage>
        <taxon>Bacteria</taxon>
        <taxon>Fusobacteriati</taxon>
        <taxon>Fusobacteriota</taxon>
        <taxon>Fusobacteriia</taxon>
        <taxon>Fusobacteriales</taxon>
        <taxon>Fusobacteriaceae</taxon>
        <taxon>Fusobacterium</taxon>
    </lineage>
</organism>
<dbReference type="EMBL" id="SBAP01000020">
    <property type="protein sequence ID" value="RXZ68983.1"/>
    <property type="molecule type" value="Genomic_DNA"/>
</dbReference>